<feature type="transmembrane region" description="Helical" evidence="7">
    <location>
        <begin position="187"/>
        <end position="207"/>
    </location>
</feature>
<evidence type="ECO:0000256" key="5">
    <source>
        <dbReference type="ARBA" id="ARBA00038359"/>
    </source>
</evidence>
<evidence type="ECO:0000256" key="6">
    <source>
        <dbReference type="SAM" id="MobiDB-lite"/>
    </source>
</evidence>
<evidence type="ECO:0000256" key="2">
    <source>
        <dbReference type="ARBA" id="ARBA00022692"/>
    </source>
</evidence>
<feature type="region of interest" description="Disordered" evidence="6">
    <location>
        <begin position="401"/>
        <end position="420"/>
    </location>
</feature>
<comment type="caution">
    <text evidence="9">The sequence shown here is derived from an EMBL/GenBank/DDBJ whole genome shotgun (WGS) entry which is preliminary data.</text>
</comment>
<evidence type="ECO:0000259" key="8">
    <source>
        <dbReference type="Pfam" id="PF20684"/>
    </source>
</evidence>
<feature type="transmembrane region" description="Helical" evidence="7">
    <location>
        <begin position="28"/>
        <end position="50"/>
    </location>
</feature>
<dbReference type="PANTHER" id="PTHR33048">
    <property type="entry name" value="PTH11-LIKE INTEGRAL MEMBRANE PROTEIN (AFU_ORTHOLOGUE AFUA_5G11245)"/>
    <property type="match status" value="1"/>
</dbReference>
<evidence type="ECO:0000313" key="10">
    <source>
        <dbReference type="Proteomes" id="UP001341245"/>
    </source>
</evidence>
<dbReference type="Pfam" id="PF20684">
    <property type="entry name" value="Fung_rhodopsin"/>
    <property type="match status" value="1"/>
</dbReference>
<evidence type="ECO:0000256" key="7">
    <source>
        <dbReference type="SAM" id="Phobius"/>
    </source>
</evidence>
<gene>
    <name evidence="9" type="ORF">QM012_006161</name>
</gene>
<feature type="transmembrane region" description="Helical" evidence="7">
    <location>
        <begin position="62"/>
        <end position="84"/>
    </location>
</feature>
<feature type="transmembrane region" description="Helical" evidence="7">
    <location>
        <begin position="219"/>
        <end position="242"/>
    </location>
</feature>
<dbReference type="EMBL" id="JASGXD010000003">
    <property type="protein sequence ID" value="KAK6007153.1"/>
    <property type="molecule type" value="Genomic_DNA"/>
</dbReference>
<feature type="transmembrane region" description="Helical" evidence="7">
    <location>
        <begin position="262"/>
        <end position="282"/>
    </location>
</feature>
<comment type="similarity">
    <text evidence="5">Belongs to the SAT4 family.</text>
</comment>
<feature type="transmembrane region" description="Helical" evidence="7">
    <location>
        <begin position="138"/>
        <end position="159"/>
    </location>
</feature>
<comment type="subcellular location">
    <subcellularLocation>
        <location evidence="1">Membrane</location>
        <topology evidence="1">Multi-pass membrane protein</topology>
    </subcellularLocation>
</comment>
<feature type="region of interest" description="Disordered" evidence="6">
    <location>
        <begin position="301"/>
        <end position="330"/>
    </location>
</feature>
<reference evidence="9 10" key="1">
    <citation type="submission" date="2023-11" db="EMBL/GenBank/DDBJ databases">
        <title>Draft genome sequence and annotation of the polyextremotolerant black yeast-like fungus Aureobasidium pullulans NRRL 62042.</title>
        <authorList>
            <person name="Dielentheis-Frenken M.R.E."/>
            <person name="Wibberg D."/>
            <person name="Blank L.M."/>
            <person name="Tiso T."/>
        </authorList>
    </citation>
    <scope>NUCLEOTIDE SEQUENCE [LARGE SCALE GENOMIC DNA]</scope>
    <source>
        <strain evidence="9 10">NRRL 62042</strain>
    </source>
</reference>
<keyword evidence="4 7" id="KW-0472">Membrane</keyword>
<dbReference type="InterPro" id="IPR049326">
    <property type="entry name" value="Rhodopsin_dom_fungi"/>
</dbReference>
<protein>
    <recommendedName>
        <fullName evidence="8">Rhodopsin domain-containing protein</fullName>
    </recommendedName>
</protein>
<dbReference type="Proteomes" id="UP001341245">
    <property type="component" value="Unassembled WGS sequence"/>
</dbReference>
<evidence type="ECO:0000313" key="9">
    <source>
        <dbReference type="EMBL" id="KAK6007153.1"/>
    </source>
</evidence>
<sequence length="420" mass="46921">MDLHVMARTADAWDSATYYEPSAYHSEALIAIAAAFLVLTITFTFLRFFVRGYMIRALGWDDWLILLALNSFNCQAAFLIHIGWLEQNRDLRVVKPLADALEYVVLEFAFYLFTSLALKLSLAVFFLRIVLAQWQRRVIIISTVIFSVYTFSFFFVAVFQCGSPDQYLLHKTQGKCVSWSVLGPMNYVHGVMNALTDWIFVSLPILVVRRANMNRRDKWSVVFVLVIGVLGSVASVVRLFYIKDLHSGDKDATTFFSDASSIAILSTIEPGMGITAACLATLKPLFKTVVGRTRFHISSGSEKNKLSSAERGIPTRSGVTSPPQSPRRGEFAQYGFASEGKSRSKSEPQVEMYVLSSKTSAVGSDEVMVQFDTVQSERRESQSELLAELQQARQAYSARIWSGSDDKSASPKLNLLLPDA</sequence>
<dbReference type="PANTHER" id="PTHR33048:SF96">
    <property type="entry name" value="INTEGRAL MEMBRANE PROTEIN"/>
    <property type="match status" value="1"/>
</dbReference>
<keyword evidence="10" id="KW-1185">Reference proteome</keyword>
<evidence type="ECO:0000256" key="4">
    <source>
        <dbReference type="ARBA" id="ARBA00023136"/>
    </source>
</evidence>
<name>A0ABR0TRT6_AURPU</name>
<dbReference type="InterPro" id="IPR052337">
    <property type="entry name" value="SAT4-like"/>
</dbReference>
<proteinExistence type="inferred from homology"/>
<feature type="domain" description="Rhodopsin" evidence="8">
    <location>
        <begin position="46"/>
        <end position="287"/>
    </location>
</feature>
<keyword evidence="3 7" id="KW-1133">Transmembrane helix</keyword>
<keyword evidence="2 7" id="KW-0812">Transmembrane</keyword>
<feature type="transmembrane region" description="Helical" evidence="7">
    <location>
        <begin position="104"/>
        <end position="131"/>
    </location>
</feature>
<accession>A0ABR0TRT6</accession>
<evidence type="ECO:0000256" key="3">
    <source>
        <dbReference type="ARBA" id="ARBA00022989"/>
    </source>
</evidence>
<organism evidence="9 10">
    <name type="scientific">Aureobasidium pullulans</name>
    <name type="common">Black yeast</name>
    <name type="synonym">Pullularia pullulans</name>
    <dbReference type="NCBI Taxonomy" id="5580"/>
    <lineage>
        <taxon>Eukaryota</taxon>
        <taxon>Fungi</taxon>
        <taxon>Dikarya</taxon>
        <taxon>Ascomycota</taxon>
        <taxon>Pezizomycotina</taxon>
        <taxon>Dothideomycetes</taxon>
        <taxon>Dothideomycetidae</taxon>
        <taxon>Dothideales</taxon>
        <taxon>Saccotheciaceae</taxon>
        <taxon>Aureobasidium</taxon>
    </lineage>
</organism>
<evidence type="ECO:0000256" key="1">
    <source>
        <dbReference type="ARBA" id="ARBA00004141"/>
    </source>
</evidence>